<comment type="caution">
    <text evidence="1">The sequence shown here is derived from an EMBL/GenBank/DDBJ whole genome shotgun (WGS) entry which is preliminary data.</text>
</comment>
<keyword evidence="2" id="KW-1185">Reference proteome</keyword>
<dbReference type="InParanoid" id="A0A2P5E1Z0"/>
<evidence type="ECO:0000313" key="1">
    <source>
        <dbReference type="EMBL" id="PON79555.1"/>
    </source>
</evidence>
<accession>A0A2P5E1Z0</accession>
<evidence type="ECO:0000313" key="2">
    <source>
        <dbReference type="Proteomes" id="UP000237000"/>
    </source>
</evidence>
<dbReference type="AlphaFoldDB" id="A0A2P5E1Z0"/>
<protein>
    <submittedName>
        <fullName evidence="1">Uncharacterized protein</fullName>
    </submittedName>
</protein>
<organism evidence="1 2">
    <name type="scientific">Trema orientale</name>
    <name type="common">Charcoal tree</name>
    <name type="synonym">Celtis orientalis</name>
    <dbReference type="NCBI Taxonomy" id="63057"/>
    <lineage>
        <taxon>Eukaryota</taxon>
        <taxon>Viridiplantae</taxon>
        <taxon>Streptophyta</taxon>
        <taxon>Embryophyta</taxon>
        <taxon>Tracheophyta</taxon>
        <taxon>Spermatophyta</taxon>
        <taxon>Magnoliopsida</taxon>
        <taxon>eudicotyledons</taxon>
        <taxon>Gunneridae</taxon>
        <taxon>Pentapetalae</taxon>
        <taxon>rosids</taxon>
        <taxon>fabids</taxon>
        <taxon>Rosales</taxon>
        <taxon>Cannabaceae</taxon>
        <taxon>Trema</taxon>
    </lineage>
</organism>
<name>A0A2P5E1Z0_TREOI</name>
<proteinExistence type="predicted"/>
<gene>
    <name evidence="1" type="ORF">TorRG33x02_235640</name>
</gene>
<dbReference type="Proteomes" id="UP000237000">
    <property type="component" value="Unassembled WGS sequence"/>
</dbReference>
<sequence length="59" mass="6599">MEICISIRTPVLRSFPTQDPTSTSTYNRSNLVQNLPSPIGFPPHPLHIACRQTSFALVF</sequence>
<dbReference type="EMBL" id="JXTC01000235">
    <property type="protein sequence ID" value="PON79555.1"/>
    <property type="molecule type" value="Genomic_DNA"/>
</dbReference>
<reference evidence="2" key="1">
    <citation type="submission" date="2016-06" db="EMBL/GenBank/DDBJ databases">
        <title>Parallel loss of symbiosis genes in relatives of nitrogen-fixing non-legume Parasponia.</title>
        <authorList>
            <person name="Van Velzen R."/>
            <person name="Holmer R."/>
            <person name="Bu F."/>
            <person name="Rutten L."/>
            <person name="Van Zeijl A."/>
            <person name="Liu W."/>
            <person name="Santuari L."/>
            <person name="Cao Q."/>
            <person name="Sharma T."/>
            <person name="Shen D."/>
            <person name="Roswanjaya Y."/>
            <person name="Wardhani T."/>
            <person name="Kalhor M.S."/>
            <person name="Jansen J."/>
            <person name="Van den Hoogen J."/>
            <person name="Gungor B."/>
            <person name="Hartog M."/>
            <person name="Hontelez J."/>
            <person name="Verver J."/>
            <person name="Yang W.-C."/>
            <person name="Schijlen E."/>
            <person name="Repin R."/>
            <person name="Schilthuizen M."/>
            <person name="Schranz E."/>
            <person name="Heidstra R."/>
            <person name="Miyata K."/>
            <person name="Fedorova E."/>
            <person name="Kohlen W."/>
            <person name="Bisseling T."/>
            <person name="Smit S."/>
            <person name="Geurts R."/>
        </authorList>
    </citation>
    <scope>NUCLEOTIDE SEQUENCE [LARGE SCALE GENOMIC DNA]</scope>
    <source>
        <strain evidence="2">cv. RG33-2</strain>
    </source>
</reference>